<dbReference type="RefSeq" id="WP_248941277.1">
    <property type="nucleotide sequence ID" value="NZ_JAKIKS010000067.1"/>
</dbReference>
<dbReference type="Proteomes" id="UP001203423">
    <property type="component" value="Unassembled WGS sequence"/>
</dbReference>
<feature type="region of interest" description="Disordered" evidence="2">
    <location>
        <begin position="923"/>
        <end position="948"/>
    </location>
</feature>
<evidence type="ECO:0000256" key="1">
    <source>
        <dbReference type="SAM" id="Coils"/>
    </source>
</evidence>
<protein>
    <submittedName>
        <fullName evidence="3">Uncharacterized protein</fullName>
    </submittedName>
</protein>
<organism evidence="3 4">
    <name type="scientific">Shewanella surugensis</name>
    <dbReference type="NCBI Taxonomy" id="212020"/>
    <lineage>
        <taxon>Bacteria</taxon>
        <taxon>Pseudomonadati</taxon>
        <taxon>Pseudomonadota</taxon>
        <taxon>Gammaproteobacteria</taxon>
        <taxon>Alteromonadales</taxon>
        <taxon>Shewanellaceae</taxon>
        <taxon>Shewanella</taxon>
    </lineage>
</organism>
<sequence length="948" mass="106393">MPLYDVVQSSSKSPQTSEQTSVSSVSKGQKTSAAQQDVKDVYEQHSLEQTQDILPRLSPSHIIAATPENQKNKYQQILLSPIFVSSTYESNRLEPREYKITALVDRKIQQPNVALSTFFGQLKDIQVEVMPGANSGNESSTFDLIKNLRNLGYQGHITVLTNGTPDPFRHHYELKVEIDTSKISATDFIDEFFKYQSSAVREENAKIVHVKVKDNGEYDVKLEINAQLGNYKFSEPSSEEILDFFSARATLLKGKQMLKEGSNDCNLLDLTSDGKYFGVTKEIARLSKDNVDGEKRLFPNISPNNKVTIKFSLEMSSEGYIDFDKLEKINPKYTELEGVTWIKKGDEQDRTATANPNETIYIRSANDTVVDSTNDSGVTPKGYLQLQPFQWHSEDRFVSYDGSRVDFHTNTDVLTFPGTDVRTVMPRDASYKTFEPIARKDYVSRLNENETRVGDQATANLSQIFANTMQKEMGLMTSYGIHQAKDGDSAAVLDLVTRGLVEAGKNATLPSVNVMLVSYSGSDLKEKLPNDKSVEYVHINDASLAEKIDQAKQKGESKLFVVHANGLPQPIFQIAMQESTYPILTEGANTMGQTLSLGKELLLVNYNDKDTSRTTYPNYDLGLIQDLGLEETFDSESLQNGRKQLLKLTDVMYKSIHSDEDVQFTANVLSGNSLERQSVVNYYQACSSIKYHPVMDQTAVGLLALSELKAHVVEHGPVLSIADQQRFIEIKERYTQITESLSVEDKASFIKVVTSNPVAKIFEAKKANLDIAEAQLNRYQKIVTERRMQEPRLVLIKERYDQIIGSQRDEDRADFREIVTLVPKLKMFEVKKVDVDMLENQLNRYQQRITEKRVLEREKASLESAFNVMRALDGTASVTIDSQVISNLTELRELLDGDVSALPRLSNAVNRQVSILQSRIELDESDSESEAGSVALGFGGDSSSDEDE</sequence>
<accession>A0ABT0LFL8</accession>
<gene>
    <name evidence="3" type="ORF">L2764_16075</name>
</gene>
<reference evidence="3 4" key="1">
    <citation type="submission" date="2022-01" db="EMBL/GenBank/DDBJ databases">
        <title>Whole genome-based taxonomy of the Shewanellaceae.</title>
        <authorList>
            <person name="Martin-Rodriguez A.J."/>
        </authorList>
    </citation>
    <scope>NUCLEOTIDE SEQUENCE [LARGE SCALE GENOMIC DNA]</scope>
    <source>
        <strain evidence="3 4">DSM 17177</strain>
    </source>
</reference>
<proteinExistence type="predicted"/>
<evidence type="ECO:0000313" key="4">
    <source>
        <dbReference type="Proteomes" id="UP001203423"/>
    </source>
</evidence>
<comment type="caution">
    <text evidence="3">The sequence shown here is derived from an EMBL/GenBank/DDBJ whole genome shotgun (WGS) entry which is preliminary data.</text>
</comment>
<dbReference type="EMBL" id="JAKIKS010000067">
    <property type="protein sequence ID" value="MCL1125946.1"/>
    <property type="molecule type" value="Genomic_DNA"/>
</dbReference>
<keyword evidence="4" id="KW-1185">Reference proteome</keyword>
<name>A0ABT0LFL8_9GAMM</name>
<evidence type="ECO:0000256" key="2">
    <source>
        <dbReference type="SAM" id="MobiDB-lite"/>
    </source>
</evidence>
<keyword evidence="1" id="KW-0175">Coiled coil</keyword>
<feature type="compositionally biased region" description="Low complexity" evidence="2">
    <location>
        <begin position="13"/>
        <end position="26"/>
    </location>
</feature>
<feature type="region of interest" description="Disordered" evidence="2">
    <location>
        <begin position="1"/>
        <end position="37"/>
    </location>
</feature>
<evidence type="ECO:0000313" key="3">
    <source>
        <dbReference type="EMBL" id="MCL1125946.1"/>
    </source>
</evidence>
<feature type="coiled-coil region" evidence="1">
    <location>
        <begin position="828"/>
        <end position="858"/>
    </location>
</feature>